<feature type="compositionally biased region" description="Basic and acidic residues" evidence="1">
    <location>
        <begin position="975"/>
        <end position="995"/>
    </location>
</feature>
<accession>A0A286UGA8</accession>
<feature type="region of interest" description="Disordered" evidence="1">
    <location>
        <begin position="1147"/>
        <end position="1219"/>
    </location>
</feature>
<feature type="compositionally biased region" description="Polar residues" evidence="1">
    <location>
        <begin position="1046"/>
        <end position="1060"/>
    </location>
</feature>
<feature type="region of interest" description="Disordered" evidence="1">
    <location>
        <begin position="1110"/>
        <end position="1135"/>
    </location>
</feature>
<dbReference type="GO" id="GO:0004674">
    <property type="term" value="F:protein serine/threonine kinase activity"/>
    <property type="evidence" value="ECO:0007669"/>
    <property type="project" value="InterPro"/>
</dbReference>
<feature type="compositionally biased region" description="Low complexity" evidence="1">
    <location>
        <begin position="1243"/>
        <end position="1259"/>
    </location>
</feature>
<dbReference type="SMART" id="SM00220">
    <property type="entry name" value="S_TKc"/>
    <property type="match status" value="1"/>
</dbReference>
<dbReference type="Gene3D" id="3.30.200.20">
    <property type="entry name" value="Phosphorylase Kinase, domain 1"/>
    <property type="match status" value="1"/>
</dbReference>
<dbReference type="Proteomes" id="UP000217199">
    <property type="component" value="Unassembled WGS sequence"/>
</dbReference>
<name>A0A286UGA8_9AGAM</name>
<dbReference type="PROSITE" id="PS00108">
    <property type="entry name" value="PROTEIN_KINASE_ST"/>
    <property type="match status" value="1"/>
</dbReference>
<dbReference type="PANTHER" id="PTHR24348">
    <property type="entry name" value="SERINE/THREONINE-PROTEIN KINASE UNC-51-RELATED"/>
    <property type="match status" value="1"/>
</dbReference>
<feature type="region of interest" description="Disordered" evidence="1">
    <location>
        <begin position="952"/>
        <end position="1061"/>
    </location>
</feature>
<evidence type="ECO:0000259" key="2">
    <source>
        <dbReference type="PROSITE" id="PS50011"/>
    </source>
</evidence>
<dbReference type="Gene3D" id="1.10.510.10">
    <property type="entry name" value="Transferase(Phosphotransferase) domain 1"/>
    <property type="match status" value="1"/>
</dbReference>
<dbReference type="InParanoid" id="A0A286UGA8"/>
<feature type="compositionally biased region" description="Polar residues" evidence="1">
    <location>
        <begin position="1383"/>
        <end position="1399"/>
    </location>
</feature>
<feature type="compositionally biased region" description="Low complexity" evidence="1">
    <location>
        <begin position="198"/>
        <end position="223"/>
    </location>
</feature>
<keyword evidence="3" id="KW-0418">Kinase</keyword>
<dbReference type="OrthoDB" id="541276at2759"/>
<dbReference type="EMBL" id="NBII01000005">
    <property type="protein sequence ID" value="PAV18579.1"/>
    <property type="molecule type" value="Genomic_DNA"/>
</dbReference>
<dbReference type="STRING" id="2282107.A0A286UGA8"/>
<keyword evidence="3" id="KW-0808">Transferase</keyword>
<feature type="compositionally biased region" description="Basic residues" evidence="1">
    <location>
        <begin position="1"/>
        <end position="10"/>
    </location>
</feature>
<feature type="compositionally biased region" description="Low complexity" evidence="1">
    <location>
        <begin position="1313"/>
        <end position="1323"/>
    </location>
</feature>
<feature type="compositionally biased region" description="Low complexity" evidence="1">
    <location>
        <begin position="952"/>
        <end position="962"/>
    </location>
</feature>
<evidence type="ECO:0000313" key="4">
    <source>
        <dbReference type="Proteomes" id="UP000217199"/>
    </source>
</evidence>
<dbReference type="SUPFAM" id="SSF56112">
    <property type="entry name" value="Protein kinase-like (PK-like)"/>
    <property type="match status" value="1"/>
</dbReference>
<dbReference type="InterPro" id="IPR000719">
    <property type="entry name" value="Prot_kinase_dom"/>
</dbReference>
<dbReference type="PROSITE" id="PS50011">
    <property type="entry name" value="PROTEIN_KINASE_DOM"/>
    <property type="match status" value="1"/>
</dbReference>
<feature type="compositionally biased region" description="Low complexity" evidence="1">
    <location>
        <begin position="11"/>
        <end position="31"/>
    </location>
</feature>
<organism evidence="3 4">
    <name type="scientific">Pyrrhoderma noxium</name>
    <dbReference type="NCBI Taxonomy" id="2282107"/>
    <lineage>
        <taxon>Eukaryota</taxon>
        <taxon>Fungi</taxon>
        <taxon>Dikarya</taxon>
        <taxon>Basidiomycota</taxon>
        <taxon>Agaricomycotina</taxon>
        <taxon>Agaricomycetes</taxon>
        <taxon>Hymenochaetales</taxon>
        <taxon>Hymenochaetaceae</taxon>
        <taxon>Pyrrhoderma</taxon>
    </lineage>
</organism>
<proteinExistence type="predicted"/>
<feature type="compositionally biased region" description="Low complexity" evidence="1">
    <location>
        <begin position="126"/>
        <end position="147"/>
    </location>
</feature>
<protein>
    <submittedName>
        <fullName evidence="3">CAMK CAMK-Unique kinase</fullName>
    </submittedName>
</protein>
<reference evidence="3 4" key="1">
    <citation type="journal article" date="2017" name="Mol. Ecol.">
        <title>Comparative and population genomic landscape of Phellinus noxius: A hypervariable fungus causing root rot in trees.</title>
        <authorList>
            <person name="Chung C.L."/>
            <person name="Lee T.J."/>
            <person name="Akiba M."/>
            <person name="Lee H.H."/>
            <person name="Kuo T.H."/>
            <person name="Liu D."/>
            <person name="Ke H.M."/>
            <person name="Yokoi T."/>
            <person name="Roa M.B."/>
            <person name="Lu M.J."/>
            <person name="Chang Y.Y."/>
            <person name="Ann P.J."/>
            <person name="Tsai J.N."/>
            <person name="Chen C.Y."/>
            <person name="Tzean S.S."/>
            <person name="Ota Y."/>
            <person name="Hattori T."/>
            <person name="Sahashi N."/>
            <person name="Liou R.F."/>
            <person name="Kikuchi T."/>
            <person name="Tsai I.J."/>
        </authorList>
    </citation>
    <scope>NUCLEOTIDE SEQUENCE [LARGE SCALE GENOMIC DNA]</scope>
    <source>
        <strain evidence="3 4">FFPRI411160</strain>
    </source>
</reference>
<feature type="domain" description="Protein kinase" evidence="2">
    <location>
        <begin position="285"/>
        <end position="681"/>
    </location>
</feature>
<feature type="region of interest" description="Disordered" evidence="1">
    <location>
        <begin position="692"/>
        <end position="730"/>
    </location>
</feature>
<feature type="region of interest" description="Disordered" evidence="1">
    <location>
        <begin position="1363"/>
        <end position="1431"/>
    </location>
</feature>
<feature type="region of interest" description="Disordered" evidence="1">
    <location>
        <begin position="1243"/>
        <end position="1263"/>
    </location>
</feature>
<feature type="compositionally biased region" description="Pro residues" evidence="1">
    <location>
        <begin position="148"/>
        <end position="165"/>
    </location>
</feature>
<dbReference type="GO" id="GO:0010506">
    <property type="term" value="P:regulation of autophagy"/>
    <property type="evidence" value="ECO:0007669"/>
    <property type="project" value="InterPro"/>
</dbReference>
<feature type="compositionally biased region" description="Low complexity" evidence="1">
    <location>
        <begin position="999"/>
        <end position="1024"/>
    </location>
</feature>
<dbReference type="GO" id="GO:0005524">
    <property type="term" value="F:ATP binding"/>
    <property type="evidence" value="ECO:0007669"/>
    <property type="project" value="InterPro"/>
</dbReference>
<sequence length="1443" mass="154602">MFTTARRHAQTSHQQSSTASPKLKSSPKPAHSAPPTPVAAHTAAVGVQRPQTANAAITPASFSRATAKTLVGGNGDLRPATAGVGLVHLPPSVPLSFPTPSSSPRLSPLRLTMPNNGSSGLGLRGLCPSPSMTATPSLSPLSSGLPSPTLPPLPSTHLPRLPPSYPNNLSKPIDISSSNLRSPMISINVAPSMNSCISASDSHSLSSPISSPNSPLSPDSPASRRSSQHHEDVLSPGDRVGEGLSLLGETIRVVDTSMSWEQEVDTAFGNFDKNKYGKEEPAPEFEVVRRLGAGSYAVVYLVREVLDHPPAGILDGLYESTCPVSSGENDNDNSSFNWDSEEELGGALYDDDLRARRKGDKNSNQGKKVYYGKEYAVKVLSKAGMNNEELEAQLVEANIHQSLPSHPNIVTLHRTLETSSFLLLVLEFVPGEDLYYFLEQARDHYEPVKSGDTTVYGDANASVLSVNTVNTMNTTRTPPTPSLLSTLDEKQLLSRRRLKLIASMFSQMCEAVAVCHDEGVYHRDIKPENFIVTDGWDEDERRQVVVKLTDFGLSTRETASSDMDCGSAPYMSYECRNNCAPTYAPRAADVWSLGIVLINMLYHVNPWTDTTQGVCPSFSAFLAAPELFFMQRFSGMEASVAQFLARRVFCVLPSDDSNDNAGRRVSAREFGNWVKDLHRVLSREEPVGIPPALESLDKMVEDNEEEEVEINTEPSSMPFPTSSPTQSAPSSSLLAQSLAQIFAQQEAATDAGPSSPAWRHRRGLSNASIGYALSSVPQSRRPSSRKPSFSFGGSGLNIGLGSVSGSRTATPMVRTRNLSSSVASAGGAARGLATGNCEPVVTELATVLDEGEGDLSIISMNGEKEGVALGLHLEQGHERDIAEQEEHGQGNEGECETETGSRSQSVVRRRKRGARRGKGQIIQQQQQEIARLQKEQEELAKKVRELELQQHQTTIQVQNQVTSSYSVSSPTEPGTLDRVDTLARESEALARELSRTKNTRSSSTLASSSAHSQTSQQSQASSMSPMRAFLSGSSSKSKSRTRDASPASSSSNLKTTNADGSNPEAAVLAAAGGPTPGAMFPTSPNTPIISAPAPAPVTIVKKTSKWKLSFGKSSNSNSSHIRAPVPTPQTSTHTEPQVIDLTGDADRYNHSVRSNNGGRYSPPSMYNPVLGHAQSGSAANTEQWSRGRRPANGNNASSTWGSSGYSTRNVSPTSTRNGRFNVSSAASSVSHSSASNNWRNSTLTASSGSSLNSSSAASGFTRYSNGSVRSVSTVATSVSGGSAGESWRNNGLGSSASLASGDKKLGHGHGTPSISSRNSDRSSFAGMPPPNVKIMEGVPWALDELPRQLQPNSSADMYCMRKQRARKPKDLPTINERPIRQKSPLSQSQLQVHSNSIGQRTDEGRSSNELQYEEEEERADGTPRKVQKGQINALAKMLSALRR</sequence>
<feature type="region of interest" description="Disordered" evidence="1">
    <location>
        <begin position="1277"/>
        <end position="1330"/>
    </location>
</feature>
<feature type="compositionally biased region" description="Basic residues" evidence="1">
    <location>
        <begin position="907"/>
        <end position="918"/>
    </location>
</feature>
<feature type="compositionally biased region" description="Polar residues" evidence="1">
    <location>
        <begin position="1192"/>
        <end position="1219"/>
    </location>
</feature>
<feature type="region of interest" description="Disordered" evidence="1">
    <location>
        <begin position="881"/>
        <end position="922"/>
    </location>
</feature>
<dbReference type="Pfam" id="PF00069">
    <property type="entry name" value="Pkinase"/>
    <property type="match status" value="2"/>
</dbReference>
<keyword evidence="4" id="KW-1185">Reference proteome</keyword>
<dbReference type="GO" id="GO:0005737">
    <property type="term" value="C:cytoplasm"/>
    <property type="evidence" value="ECO:0007669"/>
    <property type="project" value="TreeGrafter"/>
</dbReference>
<evidence type="ECO:0000313" key="3">
    <source>
        <dbReference type="EMBL" id="PAV18579.1"/>
    </source>
</evidence>
<feature type="region of interest" description="Disordered" evidence="1">
    <location>
        <begin position="126"/>
        <end position="165"/>
    </location>
</feature>
<comment type="caution">
    <text evidence="3">The sequence shown here is derived from an EMBL/GenBank/DDBJ whole genome shotgun (WGS) entry which is preliminary data.</text>
</comment>
<dbReference type="InterPro" id="IPR045269">
    <property type="entry name" value="Atg1-like"/>
</dbReference>
<feature type="compositionally biased region" description="Polar residues" evidence="1">
    <location>
        <begin position="963"/>
        <end position="972"/>
    </location>
</feature>
<feature type="compositionally biased region" description="Low complexity" evidence="1">
    <location>
        <begin position="1291"/>
        <end position="1300"/>
    </location>
</feature>
<gene>
    <name evidence="3" type="ORF">PNOK_0542100</name>
</gene>
<feature type="region of interest" description="Disordered" evidence="1">
    <location>
        <begin position="198"/>
        <end position="241"/>
    </location>
</feature>
<dbReference type="InterPro" id="IPR011009">
    <property type="entry name" value="Kinase-like_dom_sf"/>
</dbReference>
<feature type="compositionally biased region" description="Low complexity" evidence="1">
    <location>
        <begin position="711"/>
        <end position="730"/>
    </location>
</feature>
<feature type="region of interest" description="Disordered" evidence="1">
    <location>
        <begin position="1"/>
        <end position="47"/>
    </location>
</feature>
<feature type="compositionally biased region" description="Polar residues" evidence="1">
    <location>
        <begin position="1174"/>
        <end position="1184"/>
    </location>
</feature>
<dbReference type="InterPro" id="IPR008271">
    <property type="entry name" value="Ser/Thr_kinase_AS"/>
</dbReference>
<evidence type="ECO:0000256" key="1">
    <source>
        <dbReference type="SAM" id="MobiDB-lite"/>
    </source>
</evidence>